<dbReference type="RefSeq" id="WP_114188375.1">
    <property type="nucleotide sequence ID" value="NZ_BJYU01000062.1"/>
</dbReference>
<feature type="region of interest" description="Disordered" evidence="1">
    <location>
        <begin position="31"/>
        <end position="62"/>
    </location>
</feature>
<name>A0A512BWM0_9HYPH</name>
<accession>A0A512BWM0</accession>
<gene>
    <name evidence="3" type="ORF">MAE02_40450</name>
</gene>
<dbReference type="EMBL" id="BJYU01000062">
    <property type="protein sequence ID" value="GEO16349.1"/>
    <property type="molecule type" value="Genomic_DNA"/>
</dbReference>
<comment type="caution">
    <text evidence="3">The sequence shown here is derived from an EMBL/GenBank/DDBJ whole genome shotgun (WGS) entry which is preliminary data.</text>
</comment>
<keyword evidence="2" id="KW-0812">Transmembrane</keyword>
<proteinExistence type="predicted"/>
<dbReference type="OrthoDB" id="8020467at2"/>
<dbReference type="AlphaFoldDB" id="A0A512BWM0"/>
<keyword evidence="4" id="KW-1185">Reference proteome</keyword>
<evidence type="ECO:0000256" key="2">
    <source>
        <dbReference type="SAM" id="Phobius"/>
    </source>
</evidence>
<dbReference type="Proteomes" id="UP000321085">
    <property type="component" value="Unassembled WGS sequence"/>
</dbReference>
<evidence type="ECO:0000256" key="1">
    <source>
        <dbReference type="SAM" id="MobiDB-lite"/>
    </source>
</evidence>
<reference evidence="3 4" key="1">
    <citation type="submission" date="2019-07" db="EMBL/GenBank/DDBJ databases">
        <title>Whole genome shotgun sequence of Microvirga aerophila NBRC 106136.</title>
        <authorList>
            <person name="Hosoyama A."/>
            <person name="Uohara A."/>
            <person name="Ohji S."/>
            <person name="Ichikawa N."/>
        </authorList>
    </citation>
    <scope>NUCLEOTIDE SEQUENCE [LARGE SCALE GENOMIC DNA]</scope>
    <source>
        <strain evidence="3 4">NBRC 106136</strain>
    </source>
</reference>
<feature type="transmembrane region" description="Helical" evidence="2">
    <location>
        <begin position="6"/>
        <end position="26"/>
    </location>
</feature>
<organism evidence="3 4">
    <name type="scientific">Microvirga aerophila</name>
    <dbReference type="NCBI Taxonomy" id="670291"/>
    <lineage>
        <taxon>Bacteria</taxon>
        <taxon>Pseudomonadati</taxon>
        <taxon>Pseudomonadota</taxon>
        <taxon>Alphaproteobacteria</taxon>
        <taxon>Hyphomicrobiales</taxon>
        <taxon>Methylobacteriaceae</taxon>
        <taxon>Microvirga</taxon>
    </lineage>
</organism>
<keyword evidence="2" id="KW-1133">Transmembrane helix</keyword>
<evidence type="ECO:0000313" key="4">
    <source>
        <dbReference type="Proteomes" id="UP000321085"/>
    </source>
</evidence>
<sequence>MFADLFPILFLVLLAAGILWIVWRLARRLGRSPAQRPEAMVQSPPAPSESRREPVLQPPARPPCTIPDAADVLALKAAIDNLARQVAALERRLAPTPVNQPVAEASPSG</sequence>
<evidence type="ECO:0000313" key="3">
    <source>
        <dbReference type="EMBL" id="GEO16349.1"/>
    </source>
</evidence>
<keyword evidence="2" id="KW-0472">Membrane</keyword>
<protein>
    <submittedName>
        <fullName evidence="3">Uncharacterized protein</fullName>
    </submittedName>
</protein>